<dbReference type="PANTHER" id="PTHR11525">
    <property type="entry name" value="FARNESYL-PYROPHOSPHATE SYNTHETASE"/>
    <property type="match status" value="1"/>
</dbReference>
<protein>
    <submittedName>
        <fullName evidence="6">Farnesyl pyrophosphate synthetase</fullName>
    </submittedName>
</protein>
<dbReference type="GO" id="GO:0004337">
    <property type="term" value="F:(2E,6E)-farnesyl diphosphate synthase activity"/>
    <property type="evidence" value="ECO:0007669"/>
    <property type="project" value="TreeGrafter"/>
</dbReference>
<dbReference type="GeneID" id="59375823"/>
<dbReference type="VEuPathDB" id="FungiDB:PC9H_006005"/>
<keyword evidence="4" id="KW-0460">Magnesium</keyword>
<dbReference type="GO" id="GO:0045337">
    <property type="term" value="P:farnesyl diphosphate biosynthetic process"/>
    <property type="evidence" value="ECO:0007669"/>
    <property type="project" value="TreeGrafter"/>
</dbReference>
<evidence type="ECO:0000313" key="6">
    <source>
        <dbReference type="EMBL" id="KAF7430301.1"/>
    </source>
</evidence>
<dbReference type="InterPro" id="IPR039702">
    <property type="entry name" value="FPS1-like"/>
</dbReference>
<proteinExistence type="inferred from homology"/>
<keyword evidence="7" id="KW-1185">Reference proteome</keyword>
<dbReference type="GO" id="GO:0004161">
    <property type="term" value="F:dimethylallyltranstransferase activity"/>
    <property type="evidence" value="ECO:0007669"/>
    <property type="project" value="TreeGrafter"/>
</dbReference>
<evidence type="ECO:0000256" key="3">
    <source>
        <dbReference type="ARBA" id="ARBA00022723"/>
    </source>
</evidence>
<dbReference type="InterPro" id="IPR000092">
    <property type="entry name" value="Polyprenyl_synt"/>
</dbReference>
<dbReference type="Proteomes" id="UP000623687">
    <property type="component" value="Unassembled WGS sequence"/>
</dbReference>
<dbReference type="GO" id="GO:0005737">
    <property type="term" value="C:cytoplasm"/>
    <property type="evidence" value="ECO:0007669"/>
    <property type="project" value="TreeGrafter"/>
</dbReference>
<dbReference type="AlphaFoldDB" id="A0A8H7A052"/>
<dbReference type="Pfam" id="PF00348">
    <property type="entry name" value="polyprenyl_synt"/>
    <property type="match status" value="1"/>
</dbReference>
<dbReference type="InterPro" id="IPR008949">
    <property type="entry name" value="Isoprenoid_synthase_dom_sf"/>
</dbReference>
<dbReference type="EMBL" id="JACETU010000004">
    <property type="protein sequence ID" value="KAF7430301.1"/>
    <property type="molecule type" value="Genomic_DNA"/>
</dbReference>
<dbReference type="SFLD" id="SFLDS00005">
    <property type="entry name" value="Isoprenoid_Synthase_Type_I"/>
    <property type="match status" value="1"/>
</dbReference>
<comment type="similarity">
    <text evidence="5">Belongs to the FPP/GGPP synthase family.</text>
</comment>
<dbReference type="GO" id="GO:0046872">
    <property type="term" value="F:metal ion binding"/>
    <property type="evidence" value="ECO:0007669"/>
    <property type="project" value="UniProtKB-KW"/>
</dbReference>
<dbReference type="OrthoDB" id="10257492at2759"/>
<name>A0A8H7A052_PLEOS</name>
<evidence type="ECO:0000256" key="1">
    <source>
        <dbReference type="ARBA" id="ARBA00001946"/>
    </source>
</evidence>
<dbReference type="SUPFAM" id="SSF48576">
    <property type="entry name" value="Terpenoid synthases"/>
    <property type="match status" value="1"/>
</dbReference>
<dbReference type="Gene3D" id="1.10.600.10">
    <property type="entry name" value="Farnesyl Diphosphate Synthase"/>
    <property type="match status" value="1"/>
</dbReference>
<accession>A0A8H7A052</accession>
<evidence type="ECO:0000256" key="4">
    <source>
        <dbReference type="ARBA" id="ARBA00022842"/>
    </source>
</evidence>
<evidence type="ECO:0000256" key="5">
    <source>
        <dbReference type="RuleBase" id="RU004466"/>
    </source>
</evidence>
<comment type="cofactor">
    <cofactor evidence="1">
        <name>Mg(2+)</name>
        <dbReference type="ChEBI" id="CHEBI:18420"/>
    </cofactor>
</comment>
<evidence type="ECO:0000256" key="2">
    <source>
        <dbReference type="ARBA" id="ARBA00022679"/>
    </source>
</evidence>
<organism evidence="6 7">
    <name type="scientific">Pleurotus ostreatus</name>
    <name type="common">Oyster mushroom</name>
    <name type="synonym">White-rot fungus</name>
    <dbReference type="NCBI Taxonomy" id="5322"/>
    <lineage>
        <taxon>Eukaryota</taxon>
        <taxon>Fungi</taxon>
        <taxon>Dikarya</taxon>
        <taxon>Basidiomycota</taxon>
        <taxon>Agaricomycotina</taxon>
        <taxon>Agaricomycetes</taxon>
        <taxon>Agaricomycetidae</taxon>
        <taxon>Agaricales</taxon>
        <taxon>Pleurotineae</taxon>
        <taxon>Pleurotaceae</taxon>
        <taxon>Pleurotus</taxon>
    </lineage>
</organism>
<gene>
    <name evidence="6" type="primary">ERG20_1</name>
    <name evidence="6" type="ORF">PC9H_006005</name>
</gene>
<reference evidence="6" key="1">
    <citation type="submission" date="2019-07" db="EMBL/GenBank/DDBJ databases">
        <authorList>
            <person name="Palmer J.M."/>
        </authorList>
    </citation>
    <scope>NUCLEOTIDE SEQUENCE</scope>
    <source>
        <strain evidence="6">PC9</strain>
    </source>
</reference>
<keyword evidence="2 5" id="KW-0808">Transferase</keyword>
<sequence length="258" mass="28936">MSVIDSAEILLGRSLTDAEYGKAAVLGWCIELFQAFCLVSDDVMDKCLVRRTQPCWYRLPHVRLIAINDACMLRSAIFHLLKKHFRQETYYVDVLELFHDVSFNTDTGQLVDLITASEDTVDLSKTAYYSFYLPVALAMRLTGILDSDPATAIRPYQIALSILIPLGEYFQVQDDWLDYAGTVEQIGKVGTDIIDNKCSWCINTALALANPEQRAILDANYGGKGRGQECKVKKVFEEVGIAEEYAKYEDDAFAESLG</sequence>
<comment type="caution">
    <text evidence="6">The sequence shown here is derived from an EMBL/GenBank/DDBJ whole genome shotgun (WGS) entry which is preliminary data.</text>
</comment>
<dbReference type="RefSeq" id="XP_036631579.1">
    <property type="nucleotide sequence ID" value="XM_036775560.1"/>
</dbReference>
<keyword evidence="3" id="KW-0479">Metal-binding</keyword>
<evidence type="ECO:0000313" key="7">
    <source>
        <dbReference type="Proteomes" id="UP000623687"/>
    </source>
</evidence>
<dbReference type="PANTHER" id="PTHR11525:SF0">
    <property type="entry name" value="FARNESYL PYROPHOSPHATE SYNTHASE"/>
    <property type="match status" value="1"/>
</dbReference>